<dbReference type="InterPro" id="IPR054816">
    <property type="entry name" value="Lipoprotein_mollicutes-type_CS"/>
</dbReference>
<feature type="chain" id="PRO_5015484370" description="Extracellular matrix-binding protein ebh GA module domain-containing protein" evidence="2">
    <location>
        <begin position="19"/>
        <end position="835"/>
    </location>
</feature>
<dbReference type="PROSITE" id="PS51257">
    <property type="entry name" value="PROKAR_LIPOPROTEIN"/>
    <property type="match status" value="1"/>
</dbReference>
<accession>A0A2S5RCY5</accession>
<feature type="coiled-coil region" evidence="1">
    <location>
        <begin position="186"/>
        <end position="248"/>
    </location>
</feature>
<dbReference type="NCBIfam" id="NF045726">
    <property type="entry name" value="XXplasma_LP"/>
    <property type="match status" value="1"/>
</dbReference>
<dbReference type="SUPFAM" id="SSF48452">
    <property type="entry name" value="TPR-like"/>
    <property type="match status" value="1"/>
</dbReference>
<evidence type="ECO:0000313" key="3">
    <source>
        <dbReference type="EMBL" id="PPE05157.1"/>
    </source>
</evidence>
<dbReference type="NCBIfam" id="NF038029">
    <property type="entry name" value="LP_plasma"/>
    <property type="match status" value="1"/>
</dbReference>
<dbReference type="InterPro" id="IPR011990">
    <property type="entry name" value="TPR-like_helical_dom_sf"/>
</dbReference>
<dbReference type="EMBL" id="PHNE01000004">
    <property type="protein sequence ID" value="PPE05157.1"/>
    <property type="molecule type" value="Genomic_DNA"/>
</dbReference>
<comment type="caution">
    <text evidence="3">The sequence shown here is derived from an EMBL/GenBank/DDBJ whole genome shotgun (WGS) entry which is preliminary data.</text>
</comment>
<evidence type="ECO:0000256" key="2">
    <source>
        <dbReference type="SAM" id="SignalP"/>
    </source>
</evidence>
<keyword evidence="2" id="KW-0732">Signal</keyword>
<dbReference type="STRING" id="1399797.GCA_000518285_02099"/>
<evidence type="ECO:0000256" key="1">
    <source>
        <dbReference type="SAM" id="Coils"/>
    </source>
</evidence>
<proteinExistence type="predicted"/>
<keyword evidence="1" id="KW-0175">Coiled coil</keyword>
<reference evidence="3 4" key="1">
    <citation type="submission" date="2017-11" db="EMBL/GenBank/DDBJ databases">
        <title>Genome sequence of Entomoplasma lucivorax PIPN-2 (ATCC 49196).</title>
        <authorList>
            <person name="Lo W.-S."/>
            <person name="Gasparich G.E."/>
            <person name="Kuo C.-H."/>
        </authorList>
    </citation>
    <scope>NUCLEOTIDE SEQUENCE [LARGE SCALE GENOMIC DNA]</scope>
    <source>
        <strain evidence="3 4">PIPN-2</strain>
    </source>
</reference>
<dbReference type="RefSeq" id="WP_146063672.1">
    <property type="nucleotide sequence ID" value="NZ_PHNE01000004.1"/>
</dbReference>
<evidence type="ECO:0000313" key="4">
    <source>
        <dbReference type="Proteomes" id="UP000237865"/>
    </source>
</evidence>
<sequence length="835" mass="90359">MKKLLTLLGSIGMVAATAATVVACNKNKEPDKKPHLNTIIKKTDLGLINDRTPELIRAAIKAQNDQSVTDVIAKKLVITPNTNAEVMDAKVTSPDFSESVNVTYSIDPNSRIQNLNALKAKIGEANKLITSELEDNNPQAVQDLRDAIKIADAVDKESQAKAAQGVLEIAINAFNKAITQLETANLNALKAKIDEANKLITSELEDNNPQAVHNLKEAIGIAQKVDKESQAKAAQDVLEKAINDFENEILTPETANSDALKAKIDEANELITPELEDNNPQAVKNLKDAIGIAQKVGKESQAKAAQDVLEKAINDFENEILTPETANSDALKAKIDEANELITPELEDDNPQAVKNLKDAIGIAQKVGKESQAKAAQDVLEKAINDFENEILTPETANLNALGAKIGEANKLITPALEDNNPQAVHNLKEAIGIAQKVNKESKAKAAQDVLEKAIDAFKNEIKTPETANLNALGAKIGEANKLITPALEDNNPQAVHNLKEAIGIAQKVNKESKAKAAQDVLEKAINDFENEILTPETANSDALKAKIDEANELITPKLEDNNPQAVHNLKEAIGIAQKVNNESKAKAAQGILDKAINTFKNAIKTPETANLTDLKAKISAAQAQIINDLKNTHPKAVEKLEQAIQKAQDVKLEGPAKAATDQLDKAIKAFKNEIKTPEIENLNALEAKILAAQAEITNDLKDTHPKAVEKFEQAIQKAQDVKLEGQAKAATDQLDQAIKAFKEEIKTPETKINLSDIKGLQLDLGPIANVNHETIKQAFLDKNKNLKEFANLDISNFDVKRNPSGSETIIRIKGNNPRYEGSVRVTFTTNSIGE</sequence>
<dbReference type="Proteomes" id="UP000237865">
    <property type="component" value="Unassembled WGS sequence"/>
</dbReference>
<gene>
    <name evidence="3" type="ORF">ELUCI_v1c06930</name>
</gene>
<protein>
    <recommendedName>
        <fullName evidence="5">Extracellular matrix-binding protein ebh GA module domain-containing protein</fullName>
    </recommendedName>
</protein>
<feature type="signal peptide" evidence="2">
    <location>
        <begin position="1"/>
        <end position="18"/>
    </location>
</feature>
<name>A0A2S5RCY5_9MOLU</name>
<organism evidence="3 4">
    <name type="scientific">Williamsoniiplasma lucivorax</name>
    <dbReference type="NCBI Taxonomy" id="209274"/>
    <lineage>
        <taxon>Bacteria</taxon>
        <taxon>Bacillati</taxon>
        <taxon>Mycoplasmatota</taxon>
        <taxon>Mollicutes</taxon>
        <taxon>Entomoplasmatales</taxon>
        <taxon>Williamsoniiplasma</taxon>
    </lineage>
</organism>
<keyword evidence="4" id="KW-1185">Reference proteome</keyword>
<evidence type="ECO:0008006" key="5">
    <source>
        <dbReference type="Google" id="ProtNLM"/>
    </source>
</evidence>
<dbReference type="AlphaFoldDB" id="A0A2S5RCY5"/>